<evidence type="ECO:0000256" key="1">
    <source>
        <dbReference type="SAM" id="MobiDB-lite"/>
    </source>
</evidence>
<dbReference type="STRING" id="58919.A0A316ZCR3"/>
<accession>A0A316ZCR3</accession>
<feature type="compositionally biased region" description="Basic and acidic residues" evidence="1">
    <location>
        <begin position="387"/>
        <end position="417"/>
    </location>
</feature>
<feature type="compositionally biased region" description="Polar residues" evidence="1">
    <location>
        <begin position="328"/>
        <end position="346"/>
    </location>
</feature>
<dbReference type="GeneID" id="37266795"/>
<feature type="compositionally biased region" description="Low complexity" evidence="1">
    <location>
        <begin position="191"/>
        <end position="208"/>
    </location>
</feature>
<sequence>MQEALPAGQPAEIGEEELGRAAMLAMAEMQAQANAQAREAALQAARDQAQAAWTAQQLGWLPPQQQQQGASGAGQQQQAPTQVQETQTAPVQQAAQTYASVPRQEVDNAPQPSAPVSPAKAAEPTPAAVSAPAPAHTPSPAPAPAMAAGEPPPSSSSATSASTVGAPAGAATSPTTSRPFGPRAQKSNDVPSTSTPAPAAPAETAPAEKSSMGRARGLLNFRRKSSTGPAPTTPADSVDSVAAKKSDAPDGGALTRVDTNASVASRVSLKTSPVAVTNAWSAAQQNGHAQRASSGEEGTIIDRLERQAEPSEPTGRGALPQAPDPTWRSGSTRPSTSDEPNGTRTGAASRANEGAGVPDGFGGLGFPSKSPATNEAAETPPLARRTSLWERERERERHLEREAELQRRLGDAEERIRRGQRAGVAHLYSPPGSDGGQSANATPTKGSSFSLMNRAGVGAFQPMHADAARAEERPRESYAPAVGGSRLSGVSVNRTLSSESERSFVARMKARYQEEKARGEEPAAASGGYRRVVSTMRSASRCRCADRLRRTDLATAARHAQEYTARLRPGRQLLGDAGQSSSRLRRRTILRARARWRYGRLWRRCTPDSSADSLQQRRALRSRLGACARLGCRVRRRALRRAGRVRRLDAPWCCCRQRRLGRARGAALGRLWLPALQRAQLRHSSSAGVSSSPEQRAASSSTSASRCRCR</sequence>
<feature type="compositionally biased region" description="Basic and acidic residues" evidence="1">
    <location>
        <begin position="300"/>
        <end position="309"/>
    </location>
</feature>
<feature type="region of interest" description="Disordered" evidence="1">
    <location>
        <begin position="32"/>
        <end position="450"/>
    </location>
</feature>
<feature type="compositionally biased region" description="Polar residues" evidence="1">
    <location>
        <begin position="257"/>
        <end position="293"/>
    </location>
</feature>
<feature type="compositionally biased region" description="Low complexity" evidence="1">
    <location>
        <begin position="117"/>
        <end position="134"/>
    </location>
</feature>
<dbReference type="AlphaFoldDB" id="A0A316ZCR3"/>
<feature type="compositionally biased region" description="Polar residues" evidence="1">
    <location>
        <begin position="436"/>
        <end position="450"/>
    </location>
</feature>
<dbReference type="Proteomes" id="UP000245946">
    <property type="component" value="Unassembled WGS sequence"/>
</dbReference>
<feature type="region of interest" description="Disordered" evidence="1">
    <location>
        <begin position="465"/>
        <end position="488"/>
    </location>
</feature>
<keyword evidence="3" id="KW-1185">Reference proteome</keyword>
<name>A0A316ZCR3_9BASI</name>
<feature type="region of interest" description="Disordered" evidence="1">
    <location>
        <begin position="684"/>
        <end position="710"/>
    </location>
</feature>
<evidence type="ECO:0000313" key="3">
    <source>
        <dbReference type="Proteomes" id="UP000245946"/>
    </source>
</evidence>
<dbReference type="RefSeq" id="XP_025598354.1">
    <property type="nucleotide sequence ID" value="XM_025739249.1"/>
</dbReference>
<gene>
    <name evidence="2" type="ORF">FA09DRAFT_16341</name>
</gene>
<protein>
    <submittedName>
        <fullName evidence="2">Uncharacterized protein</fullName>
    </submittedName>
</protein>
<evidence type="ECO:0000313" key="2">
    <source>
        <dbReference type="EMBL" id="PWN98075.1"/>
    </source>
</evidence>
<feature type="compositionally biased region" description="Low complexity" evidence="1">
    <location>
        <begin position="690"/>
        <end position="710"/>
    </location>
</feature>
<reference evidence="2 3" key="1">
    <citation type="journal article" date="2018" name="Mol. Biol. Evol.">
        <title>Broad Genomic Sampling Reveals a Smut Pathogenic Ancestry of the Fungal Clade Ustilaginomycotina.</title>
        <authorList>
            <person name="Kijpornyongpan T."/>
            <person name="Mondo S.J."/>
            <person name="Barry K."/>
            <person name="Sandor L."/>
            <person name="Lee J."/>
            <person name="Lipzen A."/>
            <person name="Pangilinan J."/>
            <person name="LaButti K."/>
            <person name="Hainaut M."/>
            <person name="Henrissat B."/>
            <person name="Grigoriev I.V."/>
            <person name="Spatafora J.W."/>
            <person name="Aime M.C."/>
        </authorList>
    </citation>
    <scope>NUCLEOTIDE SEQUENCE [LARGE SCALE GENOMIC DNA]</scope>
    <source>
        <strain evidence="2 3">MCA 4186</strain>
    </source>
</reference>
<proteinExistence type="predicted"/>
<organism evidence="2 3">
    <name type="scientific">Tilletiopsis washingtonensis</name>
    <dbReference type="NCBI Taxonomy" id="58919"/>
    <lineage>
        <taxon>Eukaryota</taxon>
        <taxon>Fungi</taxon>
        <taxon>Dikarya</taxon>
        <taxon>Basidiomycota</taxon>
        <taxon>Ustilaginomycotina</taxon>
        <taxon>Exobasidiomycetes</taxon>
        <taxon>Entylomatales</taxon>
        <taxon>Entylomatales incertae sedis</taxon>
        <taxon>Tilletiopsis</taxon>
    </lineage>
</organism>
<feature type="compositionally biased region" description="Low complexity" evidence="1">
    <location>
        <begin position="32"/>
        <end position="97"/>
    </location>
</feature>
<dbReference type="OrthoDB" id="2450055at2759"/>
<feature type="compositionally biased region" description="Basic and acidic residues" evidence="1">
    <location>
        <begin position="466"/>
        <end position="476"/>
    </location>
</feature>
<dbReference type="EMBL" id="KZ819292">
    <property type="protein sequence ID" value="PWN98075.1"/>
    <property type="molecule type" value="Genomic_DNA"/>
</dbReference>
<feature type="compositionally biased region" description="Low complexity" evidence="1">
    <location>
        <begin position="144"/>
        <end position="177"/>
    </location>
</feature>